<name>A0A4D4N673_STRAX</name>
<dbReference type="AlphaFoldDB" id="A0A4D4N673"/>
<sequence length="129" mass="13124">MPVEVAEGVLGIEGAVPQLPRGLVLQGGPGVIPMTLMAVTAAYAVGEYSDGAASTSAEPTDSHTAAAGVLVRGLTRRQVAANGIAPSREKANTMRDAAAVSALPLKSWATITMSIRAFAPSAPRTSRKI</sequence>
<organism evidence="1 2">
    <name type="scientific">Streptomyces avermitilis</name>
    <dbReference type="NCBI Taxonomy" id="33903"/>
    <lineage>
        <taxon>Bacteria</taxon>
        <taxon>Bacillati</taxon>
        <taxon>Actinomycetota</taxon>
        <taxon>Actinomycetes</taxon>
        <taxon>Kitasatosporales</taxon>
        <taxon>Streptomycetaceae</taxon>
        <taxon>Streptomyces</taxon>
    </lineage>
</organism>
<protein>
    <submittedName>
        <fullName evidence="1">Uncharacterized protein</fullName>
    </submittedName>
</protein>
<accession>A0A4D4N673</accession>
<proteinExistence type="predicted"/>
<comment type="caution">
    <text evidence="1">The sequence shown here is derived from an EMBL/GenBank/DDBJ whole genome shotgun (WGS) entry which is preliminary data.</text>
</comment>
<dbReference type="EMBL" id="BJHY01000002">
    <property type="protein sequence ID" value="GDY80068.1"/>
    <property type="molecule type" value="Genomic_DNA"/>
</dbReference>
<evidence type="ECO:0000313" key="2">
    <source>
        <dbReference type="Proteomes" id="UP000299211"/>
    </source>
</evidence>
<evidence type="ECO:0000313" key="1">
    <source>
        <dbReference type="EMBL" id="GDY80068.1"/>
    </source>
</evidence>
<gene>
    <name evidence="1" type="ORF">SAV31267_095530</name>
</gene>
<reference evidence="1 2" key="1">
    <citation type="submission" date="2019-04" db="EMBL/GenBank/DDBJ databases">
        <title>Draft genome sequences of Streptomyces avermitilis ATCC 31267.</title>
        <authorList>
            <person name="Komaki H."/>
            <person name="Tamura T."/>
            <person name="Hosoyama A."/>
        </authorList>
    </citation>
    <scope>NUCLEOTIDE SEQUENCE [LARGE SCALE GENOMIC DNA]</scope>
    <source>
        <strain evidence="1 2">ATCC 31267</strain>
    </source>
</reference>
<dbReference type="Proteomes" id="UP000299211">
    <property type="component" value="Unassembled WGS sequence"/>
</dbReference>